<dbReference type="FunFam" id="3.30.70.100:FF:000001">
    <property type="entry name" value="ATPase copper transporting beta"/>
    <property type="match status" value="1"/>
</dbReference>
<dbReference type="GO" id="GO:0005524">
    <property type="term" value="F:ATP binding"/>
    <property type="evidence" value="ECO:0007669"/>
    <property type="project" value="UniProtKB-UniRule"/>
</dbReference>
<keyword evidence="5 14" id="KW-0479">Metal-binding</keyword>
<evidence type="ECO:0000256" key="3">
    <source>
        <dbReference type="ARBA" id="ARBA00022448"/>
    </source>
</evidence>
<evidence type="ECO:0000256" key="1">
    <source>
        <dbReference type="ARBA" id="ARBA00004370"/>
    </source>
</evidence>
<dbReference type="Gene3D" id="2.70.150.10">
    <property type="entry name" value="Calcium-transporting ATPase, cytoplasmic transduction domain A"/>
    <property type="match status" value="1"/>
</dbReference>
<dbReference type="InterPro" id="IPR023298">
    <property type="entry name" value="ATPase_P-typ_TM_dom_sf"/>
</dbReference>
<dbReference type="NCBIfam" id="TIGR00003">
    <property type="entry name" value="copper ion binding protein"/>
    <property type="match status" value="2"/>
</dbReference>
<keyword evidence="7 14" id="KW-0547">Nucleotide-binding</keyword>
<dbReference type="InterPro" id="IPR023214">
    <property type="entry name" value="HAD_sf"/>
</dbReference>
<protein>
    <recommendedName>
        <fullName evidence="2">P-type Cu(+) transporter</fullName>
        <ecNumber evidence="2">7.2.2.8</ecNumber>
    </recommendedName>
</protein>
<accession>A0A7S2W6P8</accession>
<keyword evidence="11" id="KW-0186">Copper</keyword>
<feature type="transmembrane region" description="Helical" evidence="14">
    <location>
        <begin position="305"/>
        <end position="325"/>
    </location>
</feature>
<evidence type="ECO:0000256" key="14">
    <source>
        <dbReference type="RuleBase" id="RU362081"/>
    </source>
</evidence>
<evidence type="ECO:0000256" key="13">
    <source>
        <dbReference type="ARBA" id="ARBA00023136"/>
    </source>
</evidence>
<dbReference type="Gene3D" id="3.40.50.1000">
    <property type="entry name" value="HAD superfamily/HAD-like"/>
    <property type="match status" value="1"/>
</dbReference>
<evidence type="ECO:0000256" key="2">
    <source>
        <dbReference type="ARBA" id="ARBA00012517"/>
    </source>
</evidence>
<dbReference type="Pfam" id="PF00122">
    <property type="entry name" value="E1-E2_ATPase"/>
    <property type="match status" value="1"/>
</dbReference>
<sequence>MEVTAFLIEGMTCSSCSSTIERGVSKMPGVISCRVILVLEKAIVEYDSNLVSLEEIQEMIEDLGFGAQVLRVDKPRVASISVEDSKFAKCVFNLDGLTCSSCTSAVEKAVKKVGGVMDDSVKVTLLPAGRLDVKFDNNICSAASIITAVEDIGFGIELVSSVNDADTVSMSAQPNEKQGYFRIEKNAFLAKDYLSHVEGVKRVSFNDYKKRGNKKIQRFKSATTLDEALFEDEQVIDEDAILLVVYDDYVVGLRQLLDSMQSSSRILANGGLGTVTVEDYVSFTSNARAASSKRGSEIRQWRDRVLFAAAFSIPVFLISMVFMHISGPKQALMSKVFLGITWEEFLTWVLSTPVQFISGWRFYKESYHSLKNGALGMSILIALGTSAAYAFSVFVVLYNAIQDPVDRLMVAFETSALLITFVLLGKYLEAYAKARTSAAISKLAQMSVNEACLLETKNNRDGTTRQEERKIPIALVQRGDILLVKPGEKVPTDGIVAVGTSTIDESMLTGESVPVHKEEGSKVIGATINLDGSLQIEVTHIGEDTALAQIVRLVEDAQTSKPPIQAFADKISSIFVPFVLSASLVTFVIWIVLLELDIADMGKYRDEGLGNVSFALLFGISVLVIACPCALGLATPTAVMVGTGVGAKNGILIKGGEPLEAANGINAVVFDKTGTLTMGQPTVGDVLLLSAELQHIGDMPPSAKDGSTTQVNQRVMQNVFYLAASAENGSEHPLAKGIMQKAKEYGIGNAEDDVRRLAAVADFSNEIGKGIKCTVDGMTVNIGNRKCIEANSISARPGTFDAMEFLENKGQTAVVLCVNGKTEAVIGLIDKAKDDAATTVHVLENIFKIKVYMLTGDNRTTARSIASSIGINPSRVIADVLPGEKADCIAKLQGDGLRVAMIGDGVNDSPALAKADVGIAIGAGTDVAIESAQVVLMNSKLSDVIVTFDLSRTIFKRIRLNFLWALGYNTLGIPIAAGALFPLTKVVVPPYVAAFAMALSSISVVSSSLLLNLYKPPKIEKKYGRDATVGTLGLQLIKYTSTSATEPISIRCRSMELGGPCLCPSDACDCTDCAEHNRTTRVEPVDEENSATYPGCQTKWGKPCCCGDKCQCGTACASKMDII</sequence>
<dbReference type="PROSITE" id="PS01047">
    <property type="entry name" value="HMA_1"/>
    <property type="match status" value="2"/>
</dbReference>
<reference evidence="16" key="1">
    <citation type="submission" date="2021-01" db="EMBL/GenBank/DDBJ databases">
        <authorList>
            <person name="Corre E."/>
            <person name="Pelletier E."/>
            <person name="Niang G."/>
            <person name="Scheremetjew M."/>
            <person name="Finn R."/>
            <person name="Kale V."/>
            <person name="Holt S."/>
            <person name="Cochrane G."/>
            <person name="Meng A."/>
            <person name="Brown T."/>
            <person name="Cohen L."/>
        </authorList>
    </citation>
    <scope>NUCLEOTIDE SEQUENCE</scope>
    <source>
        <strain evidence="16">NY070348D</strain>
    </source>
</reference>
<dbReference type="InterPro" id="IPR036163">
    <property type="entry name" value="HMA_dom_sf"/>
</dbReference>
<evidence type="ECO:0000256" key="4">
    <source>
        <dbReference type="ARBA" id="ARBA00022692"/>
    </source>
</evidence>
<dbReference type="InterPro" id="IPR023299">
    <property type="entry name" value="ATPase_P-typ_cyto_dom_N"/>
</dbReference>
<dbReference type="InterPro" id="IPR044492">
    <property type="entry name" value="P_typ_ATPase_HD_dom"/>
</dbReference>
<keyword evidence="10 14" id="KW-1133">Transmembrane helix</keyword>
<dbReference type="GO" id="GO:0016887">
    <property type="term" value="F:ATP hydrolysis activity"/>
    <property type="evidence" value="ECO:0007669"/>
    <property type="project" value="InterPro"/>
</dbReference>
<dbReference type="GO" id="GO:0005507">
    <property type="term" value="F:copper ion binding"/>
    <property type="evidence" value="ECO:0007669"/>
    <property type="project" value="InterPro"/>
</dbReference>
<name>A0A7S2W6P8_9STRA</name>
<dbReference type="PANTHER" id="PTHR46594:SF4">
    <property type="entry name" value="P-TYPE CATION-TRANSPORTING ATPASE"/>
    <property type="match status" value="1"/>
</dbReference>
<dbReference type="SFLD" id="SFLDF00027">
    <property type="entry name" value="p-type_atpase"/>
    <property type="match status" value="1"/>
</dbReference>
<dbReference type="InterPro" id="IPR059000">
    <property type="entry name" value="ATPase_P-type_domA"/>
</dbReference>
<comment type="subcellular location">
    <subcellularLocation>
        <location evidence="1 14">Membrane</location>
    </subcellularLocation>
</comment>
<evidence type="ECO:0000256" key="7">
    <source>
        <dbReference type="ARBA" id="ARBA00022741"/>
    </source>
</evidence>
<keyword evidence="6" id="KW-0677">Repeat</keyword>
<dbReference type="CDD" id="cd02094">
    <property type="entry name" value="P-type_ATPase_Cu-like"/>
    <property type="match status" value="1"/>
</dbReference>
<dbReference type="PRINTS" id="PR00119">
    <property type="entry name" value="CATATPASE"/>
</dbReference>
<dbReference type="Pfam" id="PF00403">
    <property type="entry name" value="HMA"/>
    <property type="match status" value="2"/>
</dbReference>
<dbReference type="InterPro" id="IPR006121">
    <property type="entry name" value="HMA_dom"/>
</dbReference>
<feature type="transmembrane region" description="Helical" evidence="14">
    <location>
        <begin position="407"/>
        <end position="425"/>
    </location>
</feature>
<dbReference type="EMBL" id="HBHK01005294">
    <property type="protein sequence ID" value="CAD9670271.1"/>
    <property type="molecule type" value="Transcribed_RNA"/>
</dbReference>
<dbReference type="Pfam" id="PF00702">
    <property type="entry name" value="Hydrolase"/>
    <property type="match status" value="1"/>
</dbReference>
<dbReference type="GO" id="GO:0140581">
    <property type="term" value="F:P-type monovalent copper transporter activity"/>
    <property type="evidence" value="ECO:0007669"/>
    <property type="project" value="UniProtKB-EC"/>
</dbReference>
<dbReference type="EC" id="7.2.2.8" evidence="2"/>
<evidence type="ECO:0000256" key="6">
    <source>
        <dbReference type="ARBA" id="ARBA00022737"/>
    </source>
</evidence>
<proteinExistence type="inferred from homology"/>
<dbReference type="InterPro" id="IPR008250">
    <property type="entry name" value="ATPase_P-typ_transduc_dom_A_sf"/>
</dbReference>
<dbReference type="NCBIfam" id="TIGR01494">
    <property type="entry name" value="ATPase_P-type"/>
    <property type="match status" value="2"/>
</dbReference>
<dbReference type="InterPro" id="IPR001757">
    <property type="entry name" value="P_typ_ATPase"/>
</dbReference>
<dbReference type="InterPro" id="IPR006122">
    <property type="entry name" value="HMA_Cu_ion-bd"/>
</dbReference>
<evidence type="ECO:0000256" key="8">
    <source>
        <dbReference type="ARBA" id="ARBA00022840"/>
    </source>
</evidence>
<keyword evidence="12" id="KW-0406">Ion transport</keyword>
<dbReference type="InterPro" id="IPR017969">
    <property type="entry name" value="Heavy-metal-associated_CS"/>
</dbReference>
<dbReference type="SFLD" id="SFLDS00003">
    <property type="entry name" value="Haloacid_Dehalogenase"/>
    <property type="match status" value="1"/>
</dbReference>
<keyword evidence="9" id="KW-1278">Translocase</keyword>
<dbReference type="SUPFAM" id="SSF81665">
    <property type="entry name" value="Calcium ATPase, transmembrane domain M"/>
    <property type="match status" value="1"/>
</dbReference>
<dbReference type="GO" id="GO:0016020">
    <property type="term" value="C:membrane"/>
    <property type="evidence" value="ECO:0007669"/>
    <property type="project" value="UniProtKB-SubCell"/>
</dbReference>
<dbReference type="Gene3D" id="3.30.70.100">
    <property type="match status" value="2"/>
</dbReference>
<evidence type="ECO:0000256" key="12">
    <source>
        <dbReference type="ARBA" id="ARBA00023065"/>
    </source>
</evidence>
<evidence type="ECO:0000256" key="10">
    <source>
        <dbReference type="ARBA" id="ARBA00022989"/>
    </source>
</evidence>
<feature type="domain" description="HMA" evidence="15">
    <location>
        <begin position="88"/>
        <end position="157"/>
    </location>
</feature>
<evidence type="ECO:0000256" key="9">
    <source>
        <dbReference type="ARBA" id="ARBA00022967"/>
    </source>
</evidence>
<dbReference type="AlphaFoldDB" id="A0A7S2W6P8"/>
<dbReference type="Gene3D" id="3.40.1110.10">
    <property type="entry name" value="Calcium-transporting ATPase, cytoplasmic domain N"/>
    <property type="match status" value="1"/>
</dbReference>
<keyword evidence="4 14" id="KW-0812">Transmembrane</keyword>
<feature type="transmembrane region" description="Helical" evidence="14">
    <location>
        <begin position="375"/>
        <end position="401"/>
    </location>
</feature>
<keyword evidence="13 14" id="KW-0472">Membrane</keyword>
<keyword evidence="3" id="KW-0813">Transport</keyword>
<dbReference type="InterPro" id="IPR018303">
    <property type="entry name" value="ATPase_P-typ_P_site"/>
</dbReference>
<feature type="transmembrane region" description="Helical" evidence="14">
    <location>
        <begin position="574"/>
        <end position="594"/>
    </location>
</feature>
<dbReference type="CDD" id="cd00371">
    <property type="entry name" value="HMA"/>
    <property type="match status" value="2"/>
</dbReference>
<dbReference type="SFLD" id="SFLDG00002">
    <property type="entry name" value="C1.7:_P-type_atpase_like"/>
    <property type="match status" value="1"/>
</dbReference>
<feature type="transmembrane region" description="Helical" evidence="14">
    <location>
        <begin position="614"/>
        <end position="634"/>
    </location>
</feature>
<dbReference type="PROSITE" id="PS50846">
    <property type="entry name" value="HMA_2"/>
    <property type="match status" value="2"/>
</dbReference>
<dbReference type="InterPro" id="IPR027256">
    <property type="entry name" value="P-typ_ATPase_IB"/>
</dbReference>
<feature type="transmembrane region" description="Helical" evidence="14">
    <location>
        <begin position="345"/>
        <end position="363"/>
    </location>
</feature>
<evidence type="ECO:0000313" key="16">
    <source>
        <dbReference type="EMBL" id="CAD9670271.1"/>
    </source>
</evidence>
<feature type="transmembrane region" description="Helical" evidence="14">
    <location>
        <begin position="993"/>
        <end position="1014"/>
    </location>
</feature>
<evidence type="ECO:0000256" key="11">
    <source>
        <dbReference type="ARBA" id="ARBA00023008"/>
    </source>
</evidence>
<evidence type="ECO:0000256" key="5">
    <source>
        <dbReference type="ARBA" id="ARBA00022723"/>
    </source>
</evidence>
<gene>
    <name evidence="16" type="ORF">QSP1433_LOCUS3113</name>
</gene>
<dbReference type="NCBIfam" id="TIGR01525">
    <property type="entry name" value="ATPase-IB_hvy"/>
    <property type="match status" value="1"/>
</dbReference>
<dbReference type="SUPFAM" id="SSF55008">
    <property type="entry name" value="HMA, heavy metal-associated domain"/>
    <property type="match status" value="2"/>
</dbReference>
<organism evidence="16">
    <name type="scientific">Mucochytrium quahogii</name>
    <dbReference type="NCBI Taxonomy" id="96639"/>
    <lineage>
        <taxon>Eukaryota</taxon>
        <taxon>Sar</taxon>
        <taxon>Stramenopiles</taxon>
        <taxon>Bigyra</taxon>
        <taxon>Labyrinthulomycetes</taxon>
        <taxon>Thraustochytrida</taxon>
        <taxon>Thraustochytriidae</taxon>
        <taxon>Mucochytrium</taxon>
    </lineage>
</organism>
<dbReference type="PANTHER" id="PTHR46594">
    <property type="entry name" value="P-TYPE CATION-TRANSPORTING ATPASE"/>
    <property type="match status" value="1"/>
</dbReference>
<dbReference type="PROSITE" id="PS00154">
    <property type="entry name" value="ATPASE_E1_E2"/>
    <property type="match status" value="1"/>
</dbReference>
<dbReference type="InterPro" id="IPR036412">
    <property type="entry name" value="HAD-like_sf"/>
</dbReference>
<feature type="transmembrane region" description="Helical" evidence="14">
    <location>
        <begin position="962"/>
        <end position="981"/>
    </location>
</feature>
<dbReference type="FunFam" id="2.70.150.10:FF:000002">
    <property type="entry name" value="Copper-transporting ATPase 1, putative"/>
    <property type="match status" value="1"/>
</dbReference>
<evidence type="ECO:0000259" key="15">
    <source>
        <dbReference type="PROSITE" id="PS50846"/>
    </source>
</evidence>
<dbReference type="SUPFAM" id="SSF81653">
    <property type="entry name" value="Calcium ATPase, transduction domain A"/>
    <property type="match status" value="1"/>
</dbReference>
<feature type="domain" description="HMA" evidence="15">
    <location>
        <begin position="2"/>
        <end position="68"/>
    </location>
</feature>
<dbReference type="PRINTS" id="PR00120">
    <property type="entry name" value="HATPASE"/>
</dbReference>
<comment type="similarity">
    <text evidence="14">Belongs to the cation transport ATPase (P-type) (TC 3.A.3) family. Type IB subfamily.</text>
</comment>
<keyword evidence="8 14" id="KW-0067">ATP-binding</keyword>
<dbReference type="SUPFAM" id="SSF56784">
    <property type="entry name" value="HAD-like"/>
    <property type="match status" value="1"/>
</dbReference>